<dbReference type="GO" id="GO:0005634">
    <property type="term" value="C:nucleus"/>
    <property type="evidence" value="ECO:0007669"/>
    <property type="project" value="UniProtKB-SubCell"/>
</dbReference>
<keyword evidence="4 7" id="KW-0863">Zinc-finger</keyword>
<evidence type="ECO:0000313" key="10">
    <source>
        <dbReference type="EMBL" id="EHK42983.1"/>
    </source>
</evidence>
<dbReference type="Gene3D" id="3.30.160.60">
    <property type="entry name" value="Classic Zinc Finger"/>
    <property type="match status" value="1"/>
</dbReference>
<evidence type="ECO:0000313" key="11">
    <source>
        <dbReference type="Proteomes" id="UP000005426"/>
    </source>
</evidence>
<keyword evidence="2" id="KW-0479">Metal-binding</keyword>
<comment type="subcellular location">
    <subcellularLocation>
        <location evidence="1">Nucleus</location>
    </subcellularLocation>
</comment>
<dbReference type="InterPro" id="IPR007219">
    <property type="entry name" value="XnlR_reg_dom"/>
</dbReference>
<dbReference type="GO" id="GO:0000978">
    <property type="term" value="F:RNA polymerase II cis-regulatory region sequence-specific DNA binding"/>
    <property type="evidence" value="ECO:0007669"/>
    <property type="project" value="InterPro"/>
</dbReference>
<feature type="domain" description="C2H2-type" evidence="9">
    <location>
        <begin position="5"/>
        <end position="27"/>
    </location>
</feature>
<dbReference type="CDD" id="cd12148">
    <property type="entry name" value="fungal_TF_MHR"/>
    <property type="match status" value="1"/>
</dbReference>
<dbReference type="PANTHER" id="PTHR40626">
    <property type="entry name" value="MIP31509P"/>
    <property type="match status" value="1"/>
</dbReference>
<dbReference type="STRING" id="452589.G9P3M5"/>
<feature type="compositionally biased region" description="Polar residues" evidence="8">
    <location>
        <begin position="40"/>
        <end position="50"/>
    </location>
</feature>
<accession>G9P3M5</accession>
<dbReference type="PROSITE" id="PS00028">
    <property type="entry name" value="ZINC_FINGER_C2H2_1"/>
    <property type="match status" value="2"/>
</dbReference>
<dbReference type="GO" id="GO:0008270">
    <property type="term" value="F:zinc ion binding"/>
    <property type="evidence" value="ECO:0007669"/>
    <property type="project" value="UniProtKB-KW"/>
</dbReference>
<evidence type="ECO:0000256" key="5">
    <source>
        <dbReference type="ARBA" id="ARBA00022833"/>
    </source>
</evidence>
<dbReference type="Pfam" id="PF04082">
    <property type="entry name" value="Fungal_trans"/>
    <property type="match status" value="1"/>
</dbReference>
<dbReference type="GO" id="GO:0000981">
    <property type="term" value="F:DNA-binding transcription factor activity, RNA polymerase II-specific"/>
    <property type="evidence" value="ECO:0007669"/>
    <property type="project" value="InterPro"/>
</dbReference>
<dbReference type="SMART" id="SM00355">
    <property type="entry name" value="ZnF_C2H2"/>
    <property type="match status" value="2"/>
</dbReference>
<keyword evidence="5" id="KW-0862">Zinc</keyword>
<dbReference type="PROSITE" id="PS50157">
    <property type="entry name" value="ZINC_FINGER_C2H2_2"/>
    <property type="match status" value="1"/>
</dbReference>
<organism evidence="10 11">
    <name type="scientific">Hypocrea atroviridis (strain ATCC 20476 / IMI 206040)</name>
    <name type="common">Trichoderma atroviride</name>
    <dbReference type="NCBI Taxonomy" id="452589"/>
    <lineage>
        <taxon>Eukaryota</taxon>
        <taxon>Fungi</taxon>
        <taxon>Dikarya</taxon>
        <taxon>Ascomycota</taxon>
        <taxon>Pezizomycotina</taxon>
        <taxon>Sordariomycetes</taxon>
        <taxon>Hypocreomycetidae</taxon>
        <taxon>Hypocreales</taxon>
        <taxon>Hypocreaceae</taxon>
        <taxon>Trichoderma</taxon>
    </lineage>
</organism>
<keyword evidence="6" id="KW-0539">Nucleus</keyword>
<evidence type="ECO:0000256" key="4">
    <source>
        <dbReference type="ARBA" id="ARBA00022771"/>
    </source>
</evidence>
<dbReference type="InterPro" id="IPR013087">
    <property type="entry name" value="Znf_C2H2_type"/>
</dbReference>
<gene>
    <name evidence="10" type="ORF">TRIATDRAFT_310560</name>
</gene>
<dbReference type="GO" id="GO:0006351">
    <property type="term" value="P:DNA-templated transcription"/>
    <property type="evidence" value="ECO:0007669"/>
    <property type="project" value="InterPro"/>
</dbReference>
<proteinExistence type="predicted"/>
<evidence type="ECO:0000256" key="1">
    <source>
        <dbReference type="ARBA" id="ARBA00004123"/>
    </source>
</evidence>
<name>G9P3M5_HYPAI</name>
<dbReference type="GeneID" id="25782840"/>
<evidence type="ECO:0000256" key="2">
    <source>
        <dbReference type="ARBA" id="ARBA00022723"/>
    </source>
</evidence>
<dbReference type="EMBL" id="ABDG02000026">
    <property type="protein sequence ID" value="EHK42983.1"/>
    <property type="molecule type" value="Genomic_DNA"/>
</dbReference>
<dbReference type="AlphaFoldDB" id="G9P3M5"/>
<dbReference type="HOGENOM" id="CLU_009184_2_0_1"/>
<sequence length="783" mass="87713">MAAIFSCDKCSEAYASPADLDHHRQIHDFNHDPRRFASPANGSRSRSKTVGQARVEQVVATPVVATRCFFFCSTCNTRVDSPSDLTRHNEQYHQSASMGNENGILEGDTPQPPREIPSPEPSWSPSSAFGPPASWEQGMQMQSAPPVNYSPIDPVHPPSSPPDLVVTVFSPQYVAHMPPIPASNAIQTGNVSWIDFLVPIEGHEPYNQIVEYEDPNFSPLSDQFWLRPIDMNLSGYHFPSDVLSVSLESLGLLFDVGGVPRIYEAVEAQAPFLPAMNLLNQLCANYFSYWQPNQPVFHTATWSFIDYPMALVSAMACVGSTFTQESQVQRQASYINERCISEISRLTDGSPQHQDIEYIAALCIHQTYLIGSGHDEIHQHADRVRSYMIQGLQAQNLLGPNLFDPNDIMPPPSLTPDAVHIEWCAWVNHEQKLRVAWMVFEYDCSLSLLTGRPCAIALGHLPTVFPCEDALYNAPNAYAWAELVSKDASLQGPEVSSIITLTLNRLNLPQTTSSWTKRLCAHIFERLLKGLLDPDQQNNTITSAREINLHLTSSFSSIQMKLLWSISYLGKSASIYNQSPATLQTTRNVDDYDMLSTFKLNYQSNHFGLCTRIMYAIRFITLAAISSPSDSHHAELPVMQQRLILELASVPHHARLYVYNAGQMFRTARESPLVTPVDYLRIFTAYLAILAFVKYGPSSRYDVPGVDPFHADVFPFFPTSSDRWLEHGGPATVGECGVFYPGCSTELIMRDAYRELCSPGGWKLKRRFYCVLGRFNALEVRRN</sequence>
<reference evidence="10 11" key="1">
    <citation type="journal article" date="2011" name="Genome Biol.">
        <title>Comparative genome sequence analysis underscores mycoparasitism as the ancestral life style of Trichoderma.</title>
        <authorList>
            <person name="Kubicek C.P."/>
            <person name="Herrera-Estrella A."/>
            <person name="Seidl-Seiboth V."/>
            <person name="Martinez D.A."/>
            <person name="Druzhinina I.S."/>
            <person name="Thon M."/>
            <person name="Zeilinger S."/>
            <person name="Casas-Flores S."/>
            <person name="Horwitz B.A."/>
            <person name="Mukherjee P.K."/>
            <person name="Mukherjee M."/>
            <person name="Kredics L."/>
            <person name="Alcaraz L.D."/>
            <person name="Aerts A."/>
            <person name="Antal Z."/>
            <person name="Atanasova L."/>
            <person name="Cervantes-Badillo M.G."/>
            <person name="Challacombe J."/>
            <person name="Chertkov O."/>
            <person name="McCluskey K."/>
            <person name="Coulpier F."/>
            <person name="Deshpande N."/>
            <person name="von Doehren H."/>
            <person name="Ebbole D.J."/>
            <person name="Esquivel-Naranjo E.U."/>
            <person name="Fekete E."/>
            <person name="Flipphi M."/>
            <person name="Glaser F."/>
            <person name="Gomez-Rodriguez E.Y."/>
            <person name="Gruber S."/>
            <person name="Han C."/>
            <person name="Henrissat B."/>
            <person name="Hermosa R."/>
            <person name="Hernandez-Onate M."/>
            <person name="Karaffa L."/>
            <person name="Kosti I."/>
            <person name="Le Crom S."/>
            <person name="Lindquist E."/>
            <person name="Lucas S."/>
            <person name="Luebeck M."/>
            <person name="Luebeck P.S."/>
            <person name="Margeot A."/>
            <person name="Metz B."/>
            <person name="Misra M."/>
            <person name="Nevalainen H."/>
            <person name="Omann M."/>
            <person name="Packer N."/>
            <person name="Perrone G."/>
            <person name="Uresti-Rivera E.E."/>
            <person name="Salamov A."/>
            <person name="Schmoll M."/>
            <person name="Seiboth B."/>
            <person name="Shapiro H."/>
            <person name="Sukno S."/>
            <person name="Tamayo-Ramos J.A."/>
            <person name="Tisch D."/>
            <person name="Wiest A."/>
            <person name="Wilkinson H.H."/>
            <person name="Zhang M."/>
            <person name="Coutinho P.M."/>
            <person name="Kenerley C.M."/>
            <person name="Monte E."/>
            <person name="Baker S.E."/>
            <person name="Grigoriev I.V."/>
        </authorList>
    </citation>
    <scope>NUCLEOTIDE SEQUENCE [LARGE SCALE GENOMIC DNA]</scope>
    <source>
        <strain evidence="11">ATCC 20476 / IMI 206040</strain>
    </source>
</reference>
<protein>
    <recommendedName>
        <fullName evidence="9">C2H2-type domain-containing protein</fullName>
    </recommendedName>
</protein>
<dbReference type="Proteomes" id="UP000005426">
    <property type="component" value="Unassembled WGS sequence"/>
</dbReference>
<evidence type="ECO:0000259" key="9">
    <source>
        <dbReference type="PROSITE" id="PS50157"/>
    </source>
</evidence>
<dbReference type="GO" id="GO:0000785">
    <property type="term" value="C:chromatin"/>
    <property type="evidence" value="ECO:0007669"/>
    <property type="project" value="TreeGrafter"/>
</dbReference>
<keyword evidence="3" id="KW-0677">Repeat</keyword>
<feature type="region of interest" description="Disordered" evidence="8">
    <location>
        <begin position="90"/>
        <end position="158"/>
    </location>
</feature>
<dbReference type="eggNOG" id="ENOG502SM4H">
    <property type="taxonomic scope" value="Eukaryota"/>
</dbReference>
<evidence type="ECO:0000256" key="3">
    <source>
        <dbReference type="ARBA" id="ARBA00022737"/>
    </source>
</evidence>
<dbReference type="PANTHER" id="PTHR40626:SF11">
    <property type="entry name" value="ZINC FINGER PROTEIN YPR022C"/>
    <property type="match status" value="1"/>
</dbReference>
<evidence type="ECO:0000256" key="8">
    <source>
        <dbReference type="SAM" id="MobiDB-lite"/>
    </source>
</evidence>
<keyword evidence="11" id="KW-1185">Reference proteome</keyword>
<feature type="region of interest" description="Disordered" evidence="8">
    <location>
        <begin position="30"/>
        <end position="50"/>
    </location>
</feature>
<evidence type="ECO:0000256" key="6">
    <source>
        <dbReference type="ARBA" id="ARBA00023242"/>
    </source>
</evidence>
<evidence type="ECO:0000256" key="7">
    <source>
        <dbReference type="PROSITE-ProRule" id="PRU00042"/>
    </source>
</evidence>
<feature type="compositionally biased region" description="Pro residues" evidence="8">
    <location>
        <begin position="110"/>
        <end position="122"/>
    </location>
</feature>
<dbReference type="InterPro" id="IPR051059">
    <property type="entry name" value="VerF-like"/>
</dbReference>
<comment type="caution">
    <text evidence="10">The sequence shown here is derived from an EMBL/GenBank/DDBJ whole genome shotgun (WGS) entry which is preliminary data.</text>
</comment>
<dbReference type="KEGG" id="tatv:25782840"/>
<dbReference type="OrthoDB" id="1405595at2759"/>